<dbReference type="SUPFAM" id="SSF47090">
    <property type="entry name" value="PGBD-like"/>
    <property type="match status" value="1"/>
</dbReference>
<evidence type="ECO:0000313" key="3">
    <source>
        <dbReference type="Proteomes" id="UP000178570"/>
    </source>
</evidence>
<dbReference type="InterPro" id="IPR036366">
    <property type="entry name" value="PGBDSf"/>
</dbReference>
<dbReference type="InterPro" id="IPR036365">
    <property type="entry name" value="PGBD-like_sf"/>
</dbReference>
<sequence length="1117" mass="114428">MSNYRKIFAAFMVFAMLAGSSPAMAVTIEELLAQIAALQAQLIALQGGSGSGSSVGMLTKALKQGMSDAEVTILQKGLALDTVVYPSGKVTGYFGPLTFAAVVKFQEKYTSEILTPNGLTKGTGFVGPSTRAKFNALYGSTIPGVSPVPAGSVSVAMSPLTPGATTLVADSTTAEGAQALASVATLRFTAPVTGAAKVTTLKVHRTGVSADADVSNMYLYVNNVRVGEAPSVSSAYFTFTNSAGLFSVPAGSYVDVVVKMDLANGTTSGKTFQFGLMAATDVVSDASAVAGVFPMHGNVMQTAQVSDLGRMTIQTFVPSSNTTVDAGALGYEVFRFSAVASDQAQQVSYMRFTMVGTADYDALQNLKLYIDGVQVGSTIAMMANDKSVAFDLSAAPLAFTSGQTKTVSLRADIMKGSGRNFYFQIGQSADFVSMDSNYNVYLKTNAANVWVLSNAKAAGTTSINEGSVTTTRAVSSPTGPLSLNATNMEIARFEVKAVGEDIRVSSLVAKVDDSADLIVSNLKLLVEGSQLGSTVAAPADNTNQTFSGNYTFPAGVTKIVTIVADLTGTLTTSSVITASLVDANASNGVKMSSGASLDVPSSTQAGNAISISSGTLAATLNPSVANITTVISAQGVVLASWMITAPAEQAVRVNSVTVDDAGAEGLGNAFSNLSLWNGATQYGQVIASPSTTTGGDNVFNFSTGLQVAAGQSVQLDLKGDVLSSANVTTWAAGGDDAARIVGIDATGLTTNSAATYGSGNVIGQLVDVVAGATLTIANEASPTMPDSTYIVAGKTEQILGAWKFTASNAEDIKVTRVKVFESGSSDYPGNFRNVKLYVDGSAVGTVPAFTVSTATSATNAWTMDYALFDNSAGLFTVLKNTSKTVVVKADATDNSNATFTADGGKQRFSLEVTDGTATATTNVSAKGSTSSQYVTLESGSSATNELNGNTMTLVKTKPTLAYVAPSSTALNPSTTFEALRFRITADSAEALLFNTSHNIRLTIAASTETATGTVTLKNASTGTIYASSTGNSLAAGATINFAFDVNTLSIGAAGSVELIVEVDTSSFASDGDTLQLKIANAAADLSWSDNTTSADVEEDNYVGVGLPLTGATFVNPS</sequence>
<evidence type="ECO:0000313" key="2">
    <source>
        <dbReference type="EMBL" id="OGY40070.1"/>
    </source>
</evidence>
<dbReference type="STRING" id="1797529.A2570_01545"/>
<accession>A0A1G1XKD7</accession>
<organism evidence="2 3">
    <name type="scientific">Candidatus Brennerbacteria bacterium RIFOXYD1_FULL_41_16</name>
    <dbReference type="NCBI Taxonomy" id="1797529"/>
    <lineage>
        <taxon>Bacteria</taxon>
        <taxon>Candidatus Brenneribacteriota</taxon>
    </lineage>
</organism>
<feature type="chain" id="PRO_5009581363" description="Peptidoglycan binding-like domain-containing protein" evidence="1">
    <location>
        <begin position="26"/>
        <end position="1117"/>
    </location>
</feature>
<dbReference type="Proteomes" id="UP000178570">
    <property type="component" value="Unassembled WGS sequence"/>
</dbReference>
<keyword evidence="1" id="KW-0732">Signal</keyword>
<feature type="signal peptide" evidence="1">
    <location>
        <begin position="1"/>
        <end position="25"/>
    </location>
</feature>
<proteinExistence type="predicted"/>
<gene>
    <name evidence="2" type="ORF">A2570_01545</name>
</gene>
<comment type="caution">
    <text evidence="2">The sequence shown here is derived from an EMBL/GenBank/DDBJ whole genome shotgun (WGS) entry which is preliminary data.</text>
</comment>
<dbReference type="EMBL" id="MHHY01000011">
    <property type="protein sequence ID" value="OGY40070.1"/>
    <property type="molecule type" value="Genomic_DNA"/>
</dbReference>
<evidence type="ECO:0008006" key="4">
    <source>
        <dbReference type="Google" id="ProtNLM"/>
    </source>
</evidence>
<dbReference type="AlphaFoldDB" id="A0A1G1XKD7"/>
<reference evidence="2 3" key="1">
    <citation type="journal article" date="2016" name="Nat. Commun.">
        <title>Thousands of microbial genomes shed light on interconnected biogeochemical processes in an aquifer system.</title>
        <authorList>
            <person name="Anantharaman K."/>
            <person name="Brown C.T."/>
            <person name="Hug L.A."/>
            <person name="Sharon I."/>
            <person name="Castelle C.J."/>
            <person name="Probst A.J."/>
            <person name="Thomas B.C."/>
            <person name="Singh A."/>
            <person name="Wilkins M.J."/>
            <person name="Karaoz U."/>
            <person name="Brodie E.L."/>
            <person name="Williams K.H."/>
            <person name="Hubbard S.S."/>
            <person name="Banfield J.F."/>
        </authorList>
    </citation>
    <scope>NUCLEOTIDE SEQUENCE [LARGE SCALE GENOMIC DNA]</scope>
</reference>
<protein>
    <recommendedName>
        <fullName evidence="4">Peptidoglycan binding-like domain-containing protein</fullName>
    </recommendedName>
</protein>
<name>A0A1G1XKD7_9BACT</name>
<evidence type="ECO:0000256" key="1">
    <source>
        <dbReference type="SAM" id="SignalP"/>
    </source>
</evidence>
<dbReference type="Gene3D" id="1.10.101.10">
    <property type="entry name" value="PGBD-like superfamily/PGBD"/>
    <property type="match status" value="1"/>
</dbReference>